<proteinExistence type="inferred from homology"/>
<dbReference type="HAMAP" id="MF_00244">
    <property type="entry name" value="NaMN_adenylyltr"/>
    <property type="match status" value="1"/>
</dbReference>
<evidence type="ECO:0000256" key="5">
    <source>
        <dbReference type="ARBA" id="ARBA00022695"/>
    </source>
</evidence>
<evidence type="ECO:0000256" key="8">
    <source>
        <dbReference type="ARBA" id="ARBA00023027"/>
    </source>
</evidence>
<comment type="catalytic activity">
    <reaction evidence="9 10">
        <text>nicotinate beta-D-ribonucleotide + ATP + H(+) = deamido-NAD(+) + diphosphate</text>
        <dbReference type="Rhea" id="RHEA:22860"/>
        <dbReference type="ChEBI" id="CHEBI:15378"/>
        <dbReference type="ChEBI" id="CHEBI:30616"/>
        <dbReference type="ChEBI" id="CHEBI:33019"/>
        <dbReference type="ChEBI" id="CHEBI:57502"/>
        <dbReference type="ChEBI" id="CHEBI:58437"/>
        <dbReference type="EC" id="2.7.7.18"/>
    </reaction>
</comment>
<dbReference type="EC" id="2.7.7.18" evidence="10"/>
<evidence type="ECO:0000313" key="13">
    <source>
        <dbReference type="Proteomes" id="UP000279029"/>
    </source>
</evidence>
<keyword evidence="7 10" id="KW-0067">ATP-binding</keyword>
<dbReference type="KEGG" id="cbar:PATL70BA_0166"/>
<dbReference type="GO" id="GO:0005524">
    <property type="term" value="F:ATP binding"/>
    <property type="evidence" value="ECO:0007669"/>
    <property type="project" value="UniProtKB-KW"/>
</dbReference>
<keyword evidence="5 10" id="KW-0548">Nucleotidyltransferase</keyword>
<feature type="domain" description="Cytidyltransferase-like" evidence="11">
    <location>
        <begin position="6"/>
        <end position="174"/>
    </location>
</feature>
<dbReference type="PANTHER" id="PTHR39321:SF3">
    <property type="entry name" value="PHOSPHOPANTETHEINE ADENYLYLTRANSFERASE"/>
    <property type="match status" value="1"/>
</dbReference>
<protein>
    <recommendedName>
        <fullName evidence="10">Probable nicotinate-nucleotide adenylyltransferase</fullName>
        <ecNumber evidence="10">2.7.7.18</ecNumber>
    </recommendedName>
    <alternativeName>
        <fullName evidence="10">Deamido-NAD(+) diphosphorylase</fullName>
    </alternativeName>
    <alternativeName>
        <fullName evidence="10">Deamido-NAD(+) pyrophosphorylase</fullName>
    </alternativeName>
    <alternativeName>
        <fullName evidence="10">Nicotinate mononucleotide adenylyltransferase</fullName>
        <shortName evidence="10">NaMN adenylyltransferase</shortName>
    </alternativeName>
</protein>
<comment type="similarity">
    <text evidence="10">Belongs to the NadD family.</text>
</comment>
<dbReference type="InterPro" id="IPR014729">
    <property type="entry name" value="Rossmann-like_a/b/a_fold"/>
</dbReference>
<dbReference type="RefSeq" id="WP_125135584.1">
    <property type="nucleotide sequence ID" value="NZ_LR130778.1"/>
</dbReference>
<evidence type="ECO:0000256" key="4">
    <source>
        <dbReference type="ARBA" id="ARBA00022679"/>
    </source>
</evidence>
<evidence type="ECO:0000256" key="2">
    <source>
        <dbReference type="ARBA" id="ARBA00005019"/>
    </source>
</evidence>
<keyword evidence="4 10" id="KW-0808">Transferase</keyword>
<sequence>MKNIAIMGGTFNPIHIGHLIAAQCTSDHHLFDEIWFMPSGNPPHKEDEVIIDSAHRMEMCRLATKDHPTFRISDYELNRKGKVYSVDTFAMLQKEFPDNKYWLIIGTDSLFNLEEWYNHKKLLKIGAFVIVHRSGYDEEKSLEQQARLRECYNTSFMNVHMPQIEVSSTIIRQRVAEGKPINYYVPDAVSDYIHKHNLYQLGDDHEIR</sequence>
<reference evidence="12 13" key="1">
    <citation type="submission" date="2018-09" db="EMBL/GenBank/DDBJ databases">
        <authorList>
            <person name="Postec A."/>
        </authorList>
    </citation>
    <scope>NUCLEOTIDE SEQUENCE [LARGE SCALE GENOMIC DNA]</scope>
    <source>
        <strain evidence="12">70B-A</strain>
    </source>
</reference>
<evidence type="ECO:0000256" key="9">
    <source>
        <dbReference type="ARBA" id="ARBA00048721"/>
    </source>
</evidence>
<comment type="function">
    <text evidence="1 10">Catalyzes the reversible adenylation of nicotinate mononucleotide (NaMN) to nicotinic acid adenine dinucleotide (NaAD).</text>
</comment>
<keyword evidence="8 10" id="KW-0520">NAD</keyword>
<dbReference type="Pfam" id="PF01467">
    <property type="entry name" value="CTP_transf_like"/>
    <property type="match status" value="1"/>
</dbReference>
<dbReference type="GO" id="GO:0004515">
    <property type="term" value="F:nicotinate-nucleotide adenylyltransferase activity"/>
    <property type="evidence" value="ECO:0007669"/>
    <property type="project" value="UniProtKB-UniRule"/>
</dbReference>
<evidence type="ECO:0000313" key="12">
    <source>
        <dbReference type="EMBL" id="VDN46008.1"/>
    </source>
</evidence>
<keyword evidence="6 10" id="KW-0547">Nucleotide-binding</keyword>
<evidence type="ECO:0000256" key="6">
    <source>
        <dbReference type="ARBA" id="ARBA00022741"/>
    </source>
</evidence>
<dbReference type="NCBIfam" id="TIGR00482">
    <property type="entry name" value="nicotinate (nicotinamide) nucleotide adenylyltransferase"/>
    <property type="match status" value="1"/>
</dbReference>
<dbReference type="AlphaFoldDB" id="A0A3P7PAP7"/>
<evidence type="ECO:0000259" key="11">
    <source>
        <dbReference type="Pfam" id="PF01467"/>
    </source>
</evidence>
<dbReference type="InterPro" id="IPR004821">
    <property type="entry name" value="Cyt_trans-like"/>
</dbReference>
<keyword evidence="3 10" id="KW-0662">Pyridine nucleotide biosynthesis</keyword>
<comment type="pathway">
    <text evidence="2 10">Cofactor biosynthesis; NAD(+) biosynthesis; deamido-NAD(+) from nicotinate D-ribonucleotide: step 1/1.</text>
</comment>
<name>A0A3P7PAP7_9FIRM</name>
<evidence type="ECO:0000256" key="3">
    <source>
        <dbReference type="ARBA" id="ARBA00022642"/>
    </source>
</evidence>
<dbReference type="UniPathway" id="UPA00253">
    <property type="reaction ID" value="UER00332"/>
</dbReference>
<evidence type="ECO:0000256" key="10">
    <source>
        <dbReference type="HAMAP-Rule" id="MF_00244"/>
    </source>
</evidence>
<dbReference type="EMBL" id="LR130778">
    <property type="protein sequence ID" value="VDN46008.1"/>
    <property type="molecule type" value="Genomic_DNA"/>
</dbReference>
<gene>
    <name evidence="10 12" type="primary">nadD</name>
    <name evidence="12" type="ORF">PATL70BA_0166</name>
</gene>
<dbReference type="PANTHER" id="PTHR39321">
    <property type="entry name" value="NICOTINATE-NUCLEOTIDE ADENYLYLTRANSFERASE-RELATED"/>
    <property type="match status" value="1"/>
</dbReference>
<dbReference type="GO" id="GO:0009435">
    <property type="term" value="P:NAD+ biosynthetic process"/>
    <property type="evidence" value="ECO:0007669"/>
    <property type="project" value="UniProtKB-UniRule"/>
</dbReference>
<dbReference type="Gene3D" id="3.40.50.620">
    <property type="entry name" value="HUPs"/>
    <property type="match status" value="1"/>
</dbReference>
<dbReference type="InterPro" id="IPR005248">
    <property type="entry name" value="NadD/NMNAT"/>
</dbReference>
<keyword evidence="13" id="KW-1185">Reference proteome</keyword>
<dbReference type="OrthoDB" id="5295945at2"/>
<dbReference type="Proteomes" id="UP000279029">
    <property type="component" value="Chromosome"/>
</dbReference>
<dbReference type="NCBIfam" id="NF000840">
    <property type="entry name" value="PRK00071.1-3"/>
    <property type="match status" value="1"/>
</dbReference>
<dbReference type="CDD" id="cd02165">
    <property type="entry name" value="NMNAT"/>
    <property type="match status" value="1"/>
</dbReference>
<dbReference type="SUPFAM" id="SSF52374">
    <property type="entry name" value="Nucleotidylyl transferase"/>
    <property type="match status" value="1"/>
</dbReference>
<evidence type="ECO:0000256" key="1">
    <source>
        <dbReference type="ARBA" id="ARBA00002324"/>
    </source>
</evidence>
<dbReference type="NCBIfam" id="TIGR00125">
    <property type="entry name" value="cyt_tran_rel"/>
    <property type="match status" value="1"/>
</dbReference>
<evidence type="ECO:0000256" key="7">
    <source>
        <dbReference type="ARBA" id="ARBA00022840"/>
    </source>
</evidence>
<organism evidence="12 13">
    <name type="scientific">Petrocella atlantisensis</name>
    <dbReference type="NCBI Taxonomy" id="2173034"/>
    <lineage>
        <taxon>Bacteria</taxon>
        <taxon>Bacillati</taxon>
        <taxon>Bacillota</taxon>
        <taxon>Clostridia</taxon>
        <taxon>Lachnospirales</taxon>
        <taxon>Vallitaleaceae</taxon>
        <taxon>Petrocella</taxon>
    </lineage>
</organism>
<accession>A0A3P7PAP7</accession>